<dbReference type="GO" id="GO:0046872">
    <property type="term" value="F:metal ion binding"/>
    <property type="evidence" value="ECO:0007669"/>
    <property type="project" value="UniProtKB-KW"/>
</dbReference>
<dbReference type="PROSITE" id="PS00478">
    <property type="entry name" value="LIM_DOMAIN_1"/>
    <property type="match status" value="2"/>
</dbReference>
<dbReference type="InterPro" id="IPR001781">
    <property type="entry name" value="Znf_LIM"/>
</dbReference>
<dbReference type="GO" id="GO:0030036">
    <property type="term" value="P:actin cytoskeleton organization"/>
    <property type="evidence" value="ECO:0007669"/>
    <property type="project" value="TreeGrafter"/>
</dbReference>
<evidence type="ECO:0000313" key="11">
    <source>
        <dbReference type="Proteomes" id="UP000308652"/>
    </source>
</evidence>
<feature type="compositionally biased region" description="Polar residues" evidence="8">
    <location>
        <begin position="122"/>
        <end position="132"/>
    </location>
</feature>
<dbReference type="Gene3D" id="2.10.110.10">
    <property type="entry name" value="Cysteine Rich Protein"/>
    <property type="match status" value="2"/>
</dbReference>
<evidence type="ECO:0000256" key="1">
    <source>
        <dbReference type="ARBA" id="ARBA00004123"/>
    </source>
</evidence>
<feature type="domain" description="LIM zinc-binding" evidence="9">
    <location>
        <begin position="8"/>
        <end position="69"/>
    </location>
</feature>
<dbReference type="GO" id="GO:0005737">
    <property type="term" value="C:cytoplasm"/>
    <property type="evidence" value="ECO:0007669"/>
    <property type="project" value="TreeGrafter"/>
</dbReference>
<dbReference type="SMART" id="SM00132">
    <property type="entry name" value="LIM"/>
    <property type="match status" value="2"/>
</dbReference>
<evidence type="ECO:0000256" key="7">
    <source>
        <dbReference type="PROSITE-ProRule" id="PRU00125"/>
    </source>
</evidence>
<dbReference type="PANTHER" id="PTHR24215">
    <property type="entry name" value="RHO-GTPASE-ACTIVATING PROTEIN LRG1"/>
    <property type="match status" value="1"/>
</dbReference>
<evidence type="ECO:0000256" key="3">
    <source>
        <dbReference type="ARBA" id="ARBA00022737"/>
    </source>
</evidence>
<evidence type="ECO:0000259" key="9">
    <source>
        <dbReference type="PROSITE" id="PS50023"/>
    </source>
</evidence>
<evidence type="ECO:0000313" key="10">
    <source>
        <dbReference type="EMBL" id="TFK37672.1"/>
    </source>
</evidence>
<evidence type="ECO:0000256" key="6">
    <source>
        <dbReference type="ARBA" id="ARBA00023242"/>
    </source>
</evidence>
<dbReference type="PROSITE" id="PS50023">
    <property type="entry name" value="LIM_DOMAIN_2"/>
    <property type="match status" value="2"/>
</dbReference>
<keyword evidence="11" id="KW-1185">Reference proteome</keyword>
<dbReference type="EMBL" id="ML213607">
    <property type="protein sequence ID" value="TFK37672.1"/>
    <property type="molecule type" value="Genomic_DNA"/>
</dbReference>
<comment type="subcellular location">
    <subcellularLocation>
        <location evidence="1">Nucleus</location>
    </subcellularLocation>
</comment>
<evidence type="ECO:0000256" key="5">
    <source>
        <dbReference type="ARBA" id="ARBA00023038"/>
    </source>
</evidence>
<dbReference type="GO" id="GO:0030695">
    <property type="term" value="F:GTPase regulator activity"/>
    <property type="evidence" value="ECO:0007669"/>
    <property type="project" value="UniProtKB-ARBA"/>
</dbReference>
<dbReference type="OrthoDB" id="8062037at2759"/>
<dbReference type="FunFam" id="2.10.110.10:FF:000001">
    <property type="entry name" value="Cysteine and glycine-rich protein 1"/>
    <property type="match status" value="2"/>
</dbReference>
<gene>
    <name evidence="10" type="ORF">BDQ12DRAFT_632297</name>
</gene>
<accession>A0A5C3LXW3</accession>
<dbReference type="STRING" id="68775.A0A5C3LXW3"/>
<sequence>MHPFGGTPICPRCDKAVYAAEQVMGPGRKLYHKPCLACTICNKRLDSYTLLEHDLQPFCKSCHMKNFGTKDLRHANLPHREGSPPPSSSPTRANFSFVQTPIHPSDTGTTSRRFPSPVRPTFTGSNGSSQRFPSPIRPLSTGNGAGGWLKPTRSLVTSPTSPSFPSHTPTPPILPSDSPQPVQEETKEETVTPEPQTEQEEEEALDTFDSAPLSSPVRPRPLSHTFTADLLKSEGLSPLVQSATGTSSTRPFGSPLQATPTGSRYGAALGGTISVNLTGTPTGASPARKWNVGTPVCPRCAKNVYFAEQVKAVGKTFHKNCLRCTECNTLLDSSRLRDHDGDPVCVRCYGKAYSHHYLNIERSFFFIYCITT</sequence>
<keyword evidence="5 7" id="KW-0440">LIM domain</keyword>
<dbReference type="AlphaFoldDB" id="A0A5C3LXW3"/>
<proteinExistence type="predicted"/>
<evidence type="ECO:0000256" key="4">
    <source>
        <dbReference type="ARBA" id="ARBA00022833"/>
    </source>
</evidence>
<organism evidence="10 11">
    <name type="scientific">Crucibulum laeve</name>
    <dbReference type="NCBI Taxonomy" id="68775"/>
    <lineage>
        <taxon>Eukaryota</taxon>
        <taxon>Fungi</taxon>
        <taxon>Dikarya</taxon>
        <taxon>Basidiomycota</taxon>
        <taxon>Agaricomycotina</taxon>
        <taxon>Agaricomycetes</taxon>
        <taxon>Agaricomycetidae</taxon>
        <taxon>Agaricales</taxon>
        <taxon>Agaricineae</taxon>
        <taxon>Nidulariaceae</taxon>
        <taxon>Crucibulum</taxon>
    </lineage>
</organism>
<evidence type="ECO:0000256" key="2">
    <source>
        <dbReference type="ARBA" id="ARBA00022723"/>
    </source>
</evidence>
<keyword evidence="3" id="KW-0677">Repeat</keyword>
<feature type="compositionally biased region" description="Low complexity" evidence="8">
    <location>
        <begin position="157"/>
        <end position="167"/>
    </location>
</feature>
<feature type="compositionally biased region" description="Low complexity" evidence="8">
    <location>
        <begin position="210"/>
        <end position="221"/>
    </location>
</feature>
<feature type="domain" description="LIM zinc-binding" evidence="9">
    <location>
        <begin position="295"/>
        <end position="355"/>
    </location>
</feature>
<feature type="compositionally biased region" description="Acidic residues" evidence="8">
    <location>
        <begin position="197"/>
        <end position="206"/>
    </location>
</feature>
<feature type="region of interest" description="Disordered" evidence="8">
    <location>
        <begin position="102"/>
        <end position="221"/>
    </location>
</feature>
<evidence type="ECO:0000256" key="8">
    <source>
        <dbReference type="SAM" id="MobiDB-lite"/>
    </source>
</evidence>
<keyword evidence="2 7" id="KW-0479">Metal-binding</keyword>
<dbReference type="Proteomes" id="UP000308652">
    <property type="component" value="Unassembled WGS sequence"/>
</dbReference>
<dbReference type="CDD" id="cd09326">
    <property type="entry name" value="LIM_CRP_like"/>
    <property type="match status" value="2"/>
</dbReference>
<reference evidence="10 11" key="1">
    <citation type="journal article" date="2019" name="Nat. Ecol. Evol.">
        <title>Megaphylogeny resolves global patterns of mushroom evolution.</title>
        <authorList>
            <person name="Varga T."/>
            <person name="Krizsan K."/>
            <person name="Foldi C."/>
            <person name="Dima B."/>
            <person name="Sanchez-Garcia M."/>
            <person name="Sanchez-Ramirez S."/>
            <person name="Szollosi G.J."/>
            <person name="Szarkandi J.G."/>
            <person name="Papp V."/>
            <person name="Albert L."/>
            <person name="Andreopoulos W."/>
            <person name="Angelini C."/>
            <person name="Antonin V."/>
            <person name="Barry K.W."/>
            <person name="Bougher N.L."/>
            <person name="Buchanan P."/>
            <person name="Buyck B."/>
            <person name="Bense V."/>
            <person name="Catcheside P."/>
            <person name="Chovatia M."/>
            <person name="Cooper J."/>
            <person name="Damon W."/>
            <person name="Desjardin D."/>
            <person name="Finy P."/>
            <person name="Geml J."/>
            <person name="Haridas S."/>
            <person name="Hughes K."/>
            <person name="Justo A."/>
            <person name="Karasinski D."/>
            <person name="Kautmanova I."/>
            <person name="Kiss B."/>
            <person name="Kocsube S."/>
            <person name="Kotiranta H."/>
            <person name="LaButti K.M."/>
            <person name="Lechner B.E."/>
            <person name="Liimatainen K."/>
            <person name="Lipzen A."/>
            <person name="Lukacs Z."/>
            <person name="Mihaltcheva S."/>
            <person name="Morgado L.N."/>
            <person name="Niskanen T."/>
            <person name="Noordeloos M.E."/>
            <person name="Ohm R.A."/>
            <person name="Ortiz-Santana B."/>
            <person name="Ovrebo C."/>
            <person name="Racz N."/>
            <person name="Riley R."/>
            <person name="Savchenko A."/>
            <person name="Shiryaev A."/>
            <person name="Soop K."/>
            <person name="Spirin V."/>
            <person name="Szebenyi C."/>
            <person name="Tomsovsky M."/>
            <person name="Tulloss R.E."/>
            <person name="Uehling J."/>
            <person name="Grigoriev I.V."/>
            <person name="Vagvolgyi C."/>
            <person name="Papp T."/>
            <person name="Martin F.M."/>
            <person name="Miettinen O."/>
            <person name="Hibbett D.S."/>
            <person name="Nagy L.G."/>
        </authorList>
    </citation>
    <scope>NUCLEOTIDE SEQUENCE [LARGE SCALE GENOMIC DNA]</scope>
    <source>
        <strain evidence="10 11">CBS 166.37</strain>
    </source>
</reference>
<protein>
    <recommendedName>
        <fullName evidence="9">LIM zinc-binding domain-containing protein</fullName>
    </recommendedName>
</protein>
<keyword evidence="6" id="KW-0539">Nucleus</keyword>
<dbReference type="SUPFAM" id="SSF57716">
    <property type="entry name" value="Glucocorticoid receptor-like (DNA-binding domain)"/>
    <property type="match status" value="4"/>
</dbReference>
<dbReference type="Pfam" id="PF00412">
    <property type="entry name" value="LIM"/>
    <property type="match status" value="2"/>
</dbReference>
<dbReference type="PANTHER" id="PTHR24215:SF35">
    <property type="entry name" value="MUSCLE LIM PROTEIN MLP84B"/>
    <property type="match status" value="1"/>
</dbReference>
<dbReference type="GO" id="GO:0005634">
    <property type="term" value="C:nucleus"/>
    <property type="evidence" value="ECO:0007669"/>
    <property type="project" value="UniProtKB-SubCell"/>
</dbReference>
<keyword evidence="4 7" id="KW-0862">Zinc</keyword>
<name>A0A5C3LXW3_9AGAR</name>